<protein>
    <submittedName>
        <fullName evidence="1">Uncharacterized protein</fullName>
    </submittedName>
</protein>
<accession>A0ABQ2GV98</accession>
<sequence>MKSEPLGLGGRILRNHSGGLATGAVPVTVEVDLTEGRSGAEGVEQTVKMLDLGTALPTASPGELAP</sequence>
<evidence type="ECO:0000313" key="2">
    <source>
        <dbReference type="Proteomes" id="UP000661918"/>
    </source>
</evidence>
<name>A0ABQ2GV98_9DEIO</name>
<gene>
    <name evidence="1" type="ORF">GCM10010841_22360</name>
</gene>
<keyword evidence="2" id="KW-1185">Reference proteome</keyword>
<dbReference type="EMBL" id="BMOM01000018">
    <property type="protein sequence ID" value="GGM13272.1"/>
    <property type="molecule type" value="Genomic_DNA"/>
</dbReference>
<reference evidence="2" key="1">
    <citation type="journal article" date="2019" name="Int. J. Syst. Evol. Microbiol.">
        <title>The Global Catalogue of Microorganisms (GCM) 10K type strain sequencing project: providing services to taxonomists for standard genome sequencing and annotation.</title>
        <authorList>
            <consortium name="The Broad Institute Genomics Platform"/>
            <consortium name="The Broad Institute Genome Sequencing Center for Infectious Disease"/>
            <person name="Wu L."/>
            <person name="Ma J."/>
        </authorList>
    </citation>
    <scope>NUCLEOTIDE SEQUENCE [LARGE SCALE GENOMIC DNA]</scope>
    <source>
        <strain evidence="2">JCM 15443</strain>
    </source>
</reference>
<dbReference type="Proteomes" id="UP000661918">
    <property type="component" value="Unassembled WGS sequence"/>
</dbReference>
<evidence type="ECO:0000313" key="1">
    <source>
        <dbReference type="EMBL" id="GGM13272.1"/>
    </source>
</evidence>
<organism evidence="1 2">
    <name type="scientific">Deinococcus aerophilus</name>
    <dbReference type="NCBI Taxonomy" id="522488"/>
    <lineage>
        <taxon>Bacteria</taxon>
        <taxon>Thermotogati</taxon>
        <taxon>Deinococcota</taxon>
        <taxon>Deinococci</taxon>
        <taxon>Deinococcales</taxon>
        <taxon>Deinococcaceae</taxon>
        <taxon>Deinococcus</taxon>
    </lineage>
</organism>
<comment type="caution">
    <text evidence="1">The sequence shown here is derived from an EMBL/GenBank/DDBJ whole genome shotgun (WGS) entry which is preliminary data.</text>
</comment>
<proteinExistence type="predicted"/>